<evidence type="ECO:0000313" key="2">
    <source>
        <dbReference type="Proteomes" id="UP001295684"/>
    </source>
</evidence>
<evidence type="ECO:0000313" key="1">
    <source>
        <dbReference type="EMBL" id="CAI2383687.1"/>
    </source>
</evidence>
<sequence length="122" mass="14122">MGIPPKRNVMHKLITKYFRVGRNSPPHPEAVKYQNQLINCWERYGVNNPKCSHLIEVFDYGWGLNLVKKDKFTQQLSGYTDLAMKPMDLTPKAAKKRAAAEKVYWAGYQRGVKDPLRPPTLY</sequence>
<dbReference type="AlphaFoldDB" id="A0AAD1Y674"/>
<keyword evidence="2" id="KW-1185">Reference proteome</keyword>
<gene>
    <name evidence="1" type="ORF">ECRASSUSDP1_LOCUS25196</name>
</gene>
<accession>A0AAD1Y674</accession>
<organism evidence="1 2">
    <name type="scientific">Euplotes crassus</name>
    <dbReference type="NCBI Taxonomy" id="5936"/>
    <lineage>
        <taxon>Eukaryota</taxon>
        <taxon>Sar</taxon>
        <taxon>Alveolata</taxon>
        <taxon>Ciliophora</taxon>
        <taxon>Intramacronucleata</taxon>
        <taxon>Spirotrichea</taxon>
        <taxon>Hypotrichia</taxon>
        <taxon>Euplotida</taxon>
        <taxon>Euplotidae</taxon>
        <taxon>Moneuplotes</taxon>
    </lineage>
</organism>
<reference evidence="1" key="1">
    <citation type="submission" date="2023-07" db="EMBL/GenBank/DDBJ databases">
        <authorList>
            <consortium name="AG Swart"/>
            <person name="Singh M."/>
            <person name="Singh A."/>
            <person name="Seah K."/>
            <person name="Emmerich C."/>
        </authorList>
    </citation>
    <scope>NUCLEOTIDE SEQUENCE</scope>
    <source>
        <strain evidence="1">DP1</strain>
    </source>
</reference>
<dbReference type="EMBL" id="CAMPGE010025985">
    <property type="protein sequence ID" value="CAI2383687.1"/>
    <property type="molecule type" value="Genomic_DNA"/>
</dbReference>
<comment type="caution">
    <text evidence="1">The sequence shown here is derived from an EMBL/GenBank/DDBJ whole genome shotgun (WGS) entry which is preliminary data.</text>
</comment>
<proteinExistence type="predicted"/>
<name>A0AAD1Y674_EUPCR</name>
<protein>
    <submittedName>
        <fullName evidence="1">Uncharacterized protein</fullName>
    </submittedName>
</protein>
<dbReference type="Proteomes" id="UP001295684">
    <property type="component" value="Unassembled WGS sequence"/>
</dbReference>